<gene>
    <name evidence="2" type="ORF">ISP20_19380</name>
</gene>
<feature type="transmembrane region" description="Helical" evidence="1">
    <location>
        <begin position="133"/>
        <end position="152"/>
    </location>
</feature>
<proteinExistence type="predicted"/>
<evidence type="ECO:0000313" key="2">
    <source>
        <dbReference type="EMBL" id="MBM7123334.1"/>
    </source>
</evidence>
<dbReference type="Proteomes" id="UP001430065">
    <property type="component" value="Unassembled WGS sequence"/>
</dbReference>
<keyword evidence="1" id="KW-0472">Membrane</keyword>
<dbReference type="EMBL" id="JADIKC010000010">
    <property type="protein sequence ID" value="MBM7123334.1"/>
    <property type="molecule type" value="Genomic_DNA"/>
</dbReference>
<accession>A0ABS2JXJ5</accession>
<name>A0ABS2JXJ5_9GAMM</name>
<keyword evidence="1" id="KW-1133">Transmembrane helix</keyword>
<keyword evidence="3" id="KW-1185">Reference proteome</keyword>
<protein>
    <submittedName>
        <fullName evidence="2">Uncharacterized protein</fullName>
    </submittedName>
</protein>
<evidence type="ECO:0000313" key="3">
    <source>
        <dbReference type="Proteomes" id="UP001430065"/>
    </source>
</evidence>
<evidence type="ECO:0000256" key="1">
    <source>
        <dbReference type="SAM" id="Phobius"/>
    </source>
</evidence>
<reference evidence="2 3" key="1">
    <citation type="submission" date="2020-10" db="EMBL/GenBank/DDBJ databases">
        <title>Phylogeny of dyella-like bacteria.</title>
        <authorList>
            <person name="Fu J."/>
        </authorList>
    </citation>
    <scope>NUCLEOTIDE SEQUENCE [LARGE SCALE GENOMIC DNA]</scope>
    <source>
        <strain evidence="2 3">THG-B117</strain>
    </source>
</reference>
<dbReference type="RefSeq" id="WP_204637780.1">
    <property type="nucleotide sequence ID" value="NZ_JADIKC010000010.1"/>
</dbReference>
<organism evidence="2 3">
    <name type="scientific">Dyella kyungheensis</name>
    <dbReference type="NCBI Taxonomy" id="1242174"/>
    <lineage>
        <taxon>Bacteria</taxon>
        <taxon>Pseudomonadati</taxon>
        <taxon>Pseudomonadota</taxon>
        <taxon>Gammaproteobacteria</taxon>
        <taxon>Lysobacterales</taxon>
        <taxon>Rhodanobacteraceae</taxon>
        <taxon>Dyella</taxon>
    </lineage>
</organism>
<keyword evidence="1" id="KW-0812">Transmembrane</keyword>
<feature type="transmembrane region" description="Helical" evidence="1">
    <location>
        <begin position="109"/>
        <end position="127"/>
    </location>
</feature>
<sequence>MTNDVAYTSNRGTTKEETFRISGGVMSNVSSAGTVTSIQINTIQNIRLTRAGRVYKAEIEVDGDTSFELVCDADKDAQAPASYAFWVSELNARLPTHFLYRGGSTSLKVFFITAGLLAVALAFWFYTVMHRTHLATVGISAFAAVQLLLAGLKMPATIRYSWQQRPVYALPSLQDG</sequence>
<comment type="caution">
    <text evidence="2">The sequence shown here is derived from an EMBL/GenBank/DDBJ whole genome shotgun (WGS) entry which is preliminary data.</text>
</comment>